<dbReference type="AlphaFoldDB" id="A0A5C6BNV5"/>
<gene>
    <name evidence="1" type="ORF">CA54_27030</name>
</gene>
<sequence length="54" mass="6463">MKLFYDKDDLPDAKRLRDKRLDWLIEVNALDIQQSHRDDMGFLFGYECGVEDLD</sequence>
<reference evidence="1 2" key="1">
    <citation type="submission" date="2019-02" db="EMBL/GenBank/DDBJ databases">
        <title>Deep-cultivation of Planctomycetes and their phenomic and genomic characterization uncovers novel biology.</title>
        <authorList>
            <person name="Wiegand S."/>
            <person name="Jogler M."/>
            <person name="Boedeker C."/>
            <person name="Pinto D."/>
            <person name="Vollmers J."/>
            <person name="Rivas-Marin E."/>
            <person name="Kohn T."/>
            <person name="Peeters S.H."/>
            <person name="Heuer A."/>
            <person name="Rast P."/>
            <person name="Oberbeckmann S."/>
            <person name="Bunk B."/>
            <person name="Jeske O."/>
            <person name="Meyerdierks A."/>
            <person name="Storesund J.E."/>
            <person name="Kallscheuer N."/>
            <person name="Luecker S."/>
            <person name="Lage O.M."/>
            <person name="Pohl T."/>
            <person name="Merkel B.J."/>
            <person name="Hornburger P."/>
            <person name="Mueller R.-W."/>
            <person name="Bruemmer F."/>
            <person name="Labrenz M."/>
            <person name="Spormann A.M."/>
            <person name="Op Den Camp H."/>
            <person name="Overmann J."/>
            <person name="Amann R."/>
            <person name="Jetten M.S.M."/>
            <person name="Mascher T."/>
            <person name="Medema M.H."/>
            <person name="Devos D.P."/>
            <person name="Kaster A.-K."/>
            <person name="Ovreas L."/>
            <person name="Rohde M."/>
            <person name="Galperin M.Y."/>
            <person name="Jogler C."/>
        </authorList>
    </citation>
    <scope>NUCLEOTIDE SEQUENCE [LARGE SCALE GENOMIC DNA]</scope>
    <source>
        <strain evidence="1 2">CA54</strain>
    </source>
</reference>
<protein>
    <submittedName>
        <fullName evidence="1">Uncharacterized protein</fullName>
    </submittedName>
</protein>
<comment type="caution">
    <text evidence="1">The sequence shown here is derived from an EMBL/GenBank/DDBJ whole genome shotgun (WGS) entry which is preliminary data.</text>
</comment>
<organism evidence="1 2">
    <name type="scientific">Symmachiella macrocystis</name>
    <dbReference type="NCBI Taxonomy" id="2527985"/>
    <lineage>
        <taxon>Bacteria</taxon>
        <taxon>Pseudomonadati</taxon>
        <taxon>Planctomycetota</taxon>
        <taxon>Planctomycetia</taxon>
        <taxon>Planctomycetales</taxon>
        <taxon>Planctomycetaceae</taxon>
        <taxon>Symmachiella</taxon>
    </lineage>
</organism>
<proteinExistence type="predicted"/>
<dbReference type="RefSeq" id="WP_197532420.1">
    <property type="nucleotide sequence ID" value="NZ_SJPP01000001.1"/>
</dbReference>
<name>A0A5C6BNV5_9PLAN</name>
<evidence type="ECO:0000313" key="2">
    <source>
        <dbReference type="Proteomes" id="UP000320735"/>
    </source>
</evidence>
<dbReference type="Proteomes" id="UP000320735">
    <property type="component" value="Unassembled WGS sequence"/>
</dbReference>
<accession>A0A5C6BNV5</accession>
<keyword evidence="2" id="KW-1185">Reference proteome</keyword>
<dbReference type="EMBL" id="SJPP01000001">
    <property type="protein sequence ID" value="TWU13863.1"/>
    <property type="molecule type" value="Genomic_DNA"/>
</dbReference>
<evidence type="ECO:0000313" key="1">
    <source>
        <dbReference type="EMBL" id="TWU13863.1"/>
    </source>
</evidence>